<organism evidence="2 3">
    <name type="scientific">Pyxidicoccus fallax</name>
    <dbReference type="NCBI Taxonomy" id="394095"/>
    <lineage>
        <taxon>Bacteria</taxon>
        <taxon>Pseudomonadati</taxon>
        <taxon>Myxococcota</taxon>
        <taxon>Myxococcia</taxon>
        <taxon>Myxococcales</taxon>
        <taxon>Cystobacterineae</taxon>
        <taxon>Myxococcaceae</taxon>
        <taxon>Pyxidicoccus</taxon>
    </lineage>
</organism>
<keyword evidence="1" id="KW-0812">Transmembrane</keyword>
<name>A0A848LZJ2_9BACT</name>
<keyword evidence="1" id="KW-0472">Membrane</keyword>
<dbReference type="InterPro" id="IPR026467">
    <property type="entry name" value="Ser/Gly_Cys_C_dom"/>
</dbReference>
<comment type="caution">
    <text evidence="2">The sequence shown here is derived from an EMBL/GenBank/DDBJ whole genome shotgun (WGS) entry which is preliminary data.</text>
</comment>
<dbReference type="RefSeq" id="WP_169351870.1">
    <property type="nucleotide sequence ID" value="NZ_JABBJJ010000465.1"/>
</dbReference>
<feature type="transmembrane region" description="Helical" evidence="1">
    <location>
        <begin position="145"/>
        <end position="166"/>
    </location>
</feature>
<dbReference type="NCBIfam" id="TIGR04222">
    <property type="entry name" value="near_uncomplex"/>
    <property type="match status" value="1"/>
</dbReference>
<sequence length="308" mass="31998">MNPLDWDGPDFLGMYVPVLLFFVLAAALLRHALRFPGPTSDMTLPHIGPYEAALLRGRTALVEAALASLSHQGLIRMEVNRLVTSGRPQLTAPLIERIVHASVMADEVKPAELVRKAEPAIAQLRAPLVRRGWLLDDAAALRVRWLPALPVLALFLLGIAKVVVGLGRDKPVGILVALCFAGVLVFPWLTLAPWRTRRGDAVLQALCMEQAPLRQTAKESATESTMASEDAAMAVGLFGLTALAATDFEPLRRHLETSGYSSYSTGFSADGVGSSFGGDGGGDSGGGDGGGGDGGGGGCGGCGGGGCS</sequence>
<evidence type="ECO:0000313" key="3">
    <source>
        <dbReference type="Proteomes" id="UP000518300"/>
    </source>
</evidence>
<evidence type="ECO:0000256" key="1">
    <source>
        <dbReference type="SAM" id="Phobius"/>
    </source>
</evidence>
<dbReference type="AlphaFoldDB" id="A0A848LZJ2"/>
<protein>
    <submittedName>
        <fullName evidence="2">TIGR04222 domain-containing membrane protein</fullName>
    </submittedName>
</protein>
<evidence type="ECO:0000313" key="2">
    <source>
        <dbReference type="EMBL" id="NMO22743.1"/>
    </source>
</evidence>
<accession>A0A848LZJ2</accession>
<dbReference type="Proteomes" id="UP000518300">
    <property type="component" value="Unassembled WGS sequence"/>
</dbReference>
<dbReference type="EMBL" id="JABBJJ010000465">
    <property type="protein sequence ID" value="NMO22743.1"/>
    <property type="molecule type" value="Genomic_DNA"/>
</dbReference>
<keyword evidence="1" id="KW-1133">Transmembrane helix</keyword>
<reference evidence="2 3" key="1">
    <citation type="submission" date="2020-04" db="EMBL/GenBank/DDBJ databases">
        <title>Draft genome of Pyxidicoccus fallax type strain.</title>
        <authorList>
            <person name="Whitworth D.E."/>
        </authorList>
    </citation>
    <scope>NUCLEOTIDE SEQUENCE [LARGE SCALE GENOMIC DNA]</scope>
    <source>
        <strain evidence="2 3">DSM 14698</strain>
    </source>
</reference>
<feature type="transmembrane region" description="Helical" evidence="1">
    <location>
        <begin position="172"/>
        <end position="191"/>
    </location>
</feature>
<keyword evidence="3" id="KW-1185">Reference proteome</keyword>
<proteinExistence type="predicted"/>
<feature type="transmembrane region" description="Helical" evidence="1">
    <location>
        <begin position="12"/>
        <end position="33"/>
    </location>
</feature>
<gene>
    <name evidence="2" type="ORF">HG543_48985</name>
</gene>